<dbReference type="AlphaFoldDB" id="A0A371NGH7"/>
<organism evidence="1 2">
    <name type="scientific">Methanothermobacter defluvii</name>
    <dbReference type="NCBI Taxonomy" id="49339"/>
    <lineage>
        <taxon>Archaea</taxon>
        <taxon>Methanobacteriati</taxon>
        <taxon>Methanobacteriota</taxon>
        <taxon>Methanomada group</taxon>
        <taxon>Methanobacteria</taxon>
        <taxon>Methanobacteriales</taxon>
        <taxon>Methanobacteriaceae</taxon>
        <taxon>Methanothermobacter</taxon>
    </lineage>
</organism>
<dbReference type="Pfam" id="PF09373">
    <property type="entry name" value="PMBR"/>
    <property type="match status" value="1"/>
</dbReference>
<reference evidence="1 2" key="1">
    <citation type="submission" date="2018-07" db="EMBL/GenBank/DDBJ databases">
        <title>Genomic Encyclopedia of Type Strains, Phase IV (KMG-IV): sequencing the most valuable type-strain genomes for metagenomic binning, comparative biology and taxonomic classification.</title>
        <authorList>
            <person name="Goeker M."/>
        </authorList>
    </citation>
    <scope>NUCLEOTIDE SEQUENCE [LARGE SCALE GENOMIC DNA]</scope>
    <source>
        <strain evidence="1 2">DSM 7466</strain>
    </source>
</reference>
<comment type="caution">
    <text evidence="1">The sequence shown here is derived from an EMBL/GenBank/DDBJ whole genome shotgun (WGS) entry which is preliminary data.</text>
</comment>
<name>A0A371NGH7_9EURY</name>
<proteinExistence type="predicted"/>
<evidence type="ECO:0000313" key="2">
    <source>
        <dbReference type="Proteomes" id="UP000256864"/>
    </source>
</evidence>
<evidence type="ECO:0000313" key="1">
    <source>
        <dbReference type="EMBL" id="REE29016.1"/>
    </source>
</evidence>
<protein>
    <submittedName>
        <fullName evidence="1">Pseudomurein-binding repeat protein</fullName>
    </submittedName>
</protein>
<dbReference type="InterPro" id="IPR018975">
    <property type="entry name" value="Pseudomurein-binding_repeat"/>
</dbReference>
<dbReference type="EMBL" id="QREL01000001">
    <property type="protein sequence ID" value="REE29016.1"/>
    <property type="molecule type" value="Genomic_DNA"/>
</dbReference>
<sequence>MRRALILMAMICSTLAISGCTQTGNNTLSESTGVPVAEVPEIAYRVSVASGTIDSIEYKGLNLSMNQCLYIFARAIVMLDSNDKGNIPVREYGNPESPDGRLSSATLTRAEYVDMAGRTYRWMDQNGRVPNHVGIRQEGAGDLSPDILLRAFVRVLTEYRSTGKLPDRVTVP</sequence>
<dbReference type="Proteomes" id="UP000256864">
    <property type="component" value="Unassembled WGS sequence"/>
</dbReference>
<dbReference type="PROSITE" id="PS51257">
    <property type="entry name" value="PROKAR_LIPOPROTEIN"/>
    <property type="match status" value="1"/>
</dbReference>
<accession>A0A371NGH7</accession>
<keyword evidence="2" id="KW-1185">Reference proteome</keyword>
<gene>
    <name evidence="1" type="ORF">C7452_1049</name>
</gene>